<name>A0AAD2F6I6_9RALS</name>
<dbReference type="EMBL" id="CAUDKO010000001">
    <property type="protein sequence ID" value="CAJ0849609.1"/>
    <property type="molecule type" value="Genomic_DNA"/>
</dbReference>
<protein>
    <submittedName>
        <fullName evidence="1">Uncharacterized protein</fullName>
    </submittedName>
</protein>
<sequence>MAIRDLLVALTGARNSIGALDKEISDLEGERERVAKLPPDAASFIAWLKKGLENHEKAFIESLSWHWTPDALSKVDGEWIDNDAEGGHLLGTKRHRAGNGEYVGQYRGMDVSQPPADPAALIFFMRPLIEDRLPELVSRVWGSDLRSGISAADRAKRLSRIDADLIRLRKQREEIVAELEAARAAAT</sequence>
<dbReference type="Proteomes" id="UP001190491">
    <property type="component" value="Unassembled WGS sequence"/>
</dbReference>
<evidence type="ECO:0000313" key="1">
    <source>
        <dbReference type="EMBL" id="CAJ0849609.1"/>
    </source>
</evidence>
<proteinExistence type="predicted"/>
<evidence type="ECO:0000313" key="4">
    <source>
        <dbReference type="Proteomes" id="UP001190491"/>
    </source>
</evidence>
<evidence type="ECO:0000313" key="3">
    <source>
        <dbReference type="Proteomes" id="UP001189792"/>
    </source>
</evidence>
<dbReference type="AlphaFoldDB" id="A0AAD2F6I6"/>
<evidence type="ECO:0000313" key="2">
    <source>
        <dbReference type="EMBL" id="CAJ0856767.1"/>
    </source>
</evidence>
<dbReference type="RefSeq" id="WP_316856659.1">
    <property type="nucleotide sequence ID" value="NZ_CAUDKO010000001.1"/>
</dbReference>
<gene>
    <name evidence="2" type="ORF">R77564_00407</name>
    <name evidence="1" type="ORF">R77567_00331</name>
</gene>
<organism evidence="1 4">
    <name type="scientific">Ralstonia flatus</name>
    <dbReference type="NCBI Taxonomy" id="3058601"/>
    <lineage>
        <taxon>Bacteria</taxon>
        <taxon>Pseudomonadati</taxon>
        <taxon>Pseudomonadota</taxon>
        <taxon>Betaproteobacteria</taxon>
        <taxon>Burkholderiales</taxon>
        <taxon>Burkholderiaceae</taxon>
        <taxon>Ralstonia</taxon>
    </lineage>
</organism>
<comment type="caution">
    <text evidence="1">The sequence shown here is derived from an EMBL/GenBank/DDBJ whole genome shotgun (WGS) entry which is preliminary data.</text>
</comment>
<dbReference type="EMBL" id="CAUDLI010000001">
    <property type="protein sequence ID" value="CAJ0856767.1"/>
    <property type="molecule type" value="Genomic_DNA"/>
</dbReference>
<reference evidence="1 3" key="1">
    <citation type="submission" date="2023-07" db="EMBL/GenBank/DDBJ databases">
        <authorList>
            <person name="Peeters C."/>
        </authorList>
    </citation>
    <scope>NUCLEOTIDE SEQUENCE</scope>
    <source>
        <strain evidence="2 3">LMG 32965</strain>
        <strain evidence="1">R-77567</strain>
    </source>
</reference>
<keyword evidence="3" id="KW-1185">Reference proteome</keyword>
<dbReference type="Proteomes" id="UP001189792">
    <property type="component" value="Unassembled WGS sequence"/>
</dbReference>
<accession>A0AAD2F6I6</accession>